<dbReference type="EMBL" id="CP159872">
    <property type="protein sequence ID" value="XCM81457.1"/>
    <property type="molecule type" value="Genomic_DNA"/>
</dbReference>
<keyword evidence="1" id="KW-0812">Transmembrane</keyword>
<organism evidence="2">
    <name type="scientific">Kitasatospora camelliae</name>
    <dbReference type="NCBI Taxonomy" id="3156397"/>
    <lineage>
        <taxon>Bacteria</taxon>
        <taxon>Bacillati</taxon>
        <taxon>Actinomycetota</taxon>
        <taxon>Actinomycetes</taxon>
        <taxon>Kitasatosporales</taxon>
        <taxon>Streptomycetaceae</taxon>
        <taxon>Kitasatospora</taxon>
    </lineage>
</organism>
<accession>A0AAU8K029</accession>
<evidence type="ECO:0000256" key="1">
    <source>
        <dbReference type="SAM" id="Phobius"/>
    </source>
</evidence>
<dbReference type="KEGG" id="kcm:ABWK59_22355"/>
<dbReference type="RefSeq" id="WP_354642391.1">
    <property type="nucleotide sequence ID" value="NZ_CP159872.1"/>
</dbReference>
<reference evidence="2" key="1">
    <citation type="submission" date="2024-06" db="EMBL/GenBank/DDBJ databases">
        <title>The genome sequences of Kitasatospora sp. strain HUAS MG31.</title>
        <authorList>
            <person name="Mo P."/>
        </authorList>
    </citation>
    <scope>NUCLEOTIDE SEQUENCE</scope>
    <source>
        <strain evidence="2">HUAS MG31</strain>
    </source>
</reference>
<evidence type="ECO:0000313" key="2">
    <source>
        <dbReference type="EMBL" id="XCM81457.1"/>
    </source>
</evidence>
<protein>
    <submittedName>
        <fullName evidence="2">DUF2809 domain-containing protein</fullName>
    </submittedName>
</protein>
<feature type="transmembrane region" description="Helical" evidence="1">
    <location>
        <begin position="40"/>
        <end position="58"/>
    </location>
</feature>
<dbReference type="InterPro" id="IPR021257">
    <property type="entry name" value="DUF2809"/>
</dbReference>
<name>A0AAU8K029_9ACTN</name>
<proteinExistence type="predicted"/>
<dbReference type="Pfam" id="PF10990">
    <property type="entry name" value="DUF2809"/>
    <property type="match status" value="1"/>
</dbReference>
<dbReference type="AlphaFoldDB" id="A0AAU8K029"/>
<keyword evidence="1" id="KW-0472">Membrane</keyword>
<gene>
    <name evidence="2" type="ORF">ABWK59_22355</name>
</gene>
<sequence length="142" mass="14003">MLTTRTRTRALAAAAAAATVAAGLGVRALAAGDLAKYAGDALYTVLVYALVVLAAPGLRPRAAAALALAVSWAVEFLQLTGVPTELSRHSTAARLVLGSTFNAPDLLCYALAAAGCLLLHRAAGPSGGPSGGRSGGPPQGSP</sequence>
<keyword evidence="1" id="KW-1133">Transmembrane helix</keyword>